<keyword evidence="2" id="KW-1185">Reference proteome</keyword>
<accession>A0AC60QZW7</accession>
<comment type="caution">
    <text evidence="1">The sequence shown here is derived from an EMBL/GenBank/DDBJ whole genome shotgun (WGS) entry which is preliminary data.</text>
</comment>
<reference evidence="1 2" key="1">
    <citation type="journal article" date="2020" name="Cell">
        <title>Large-Scale Comparative Analyses of Tick Genomes Elucidate Their Genetic Diversity and Vector Capacities.</title>
        <authorList>
            <consortium name="Tick Genome and Microbiome Consortium (TIGMIC)"/>
            <person name="Jia N."/>
            <person name="Wang J."/>
            <person name="Shi W."/>
            <person name="Du L."/>
            <person name="Sun Y."/>
            <person name="Zhan W."/>
            <person name="Jiang J.F."/>
            <person name="Wang Q."/>
            <person name="Zhang B."/>
            <person name="Ji P."/>
            <person name="Bell-Sakyi L."/>
            <person name="Cui X.M."/>
            <person name="Yuan T.T."/>
            <person name="Jiang B.G."/>
            <person name="Yang W.F."/>
            <person name="Lam T.T."/>
            <person name="Chang Q.C."/>
            <person name="Ding S.J."/>
            <person name="Wang X.J."/>
            <person name="Zhu J.G."/>
            <person name="Ruan X.D."/>
            <person name="Zhao L."/>
            <person name="Wei J.T."/>
            <person name="Ye R.Z."/>
            <person name="Que T.C."/>
            <person name="Du C.H."/>
            <person name="Zhou Y.H."/>
            <person name="Cheng J.X."/>
            <person name="Dai P.F."/>
            <person name="Guo W.B."/>
            <person name="Han X.H."/>
            <person name="Huang E.J."/>
            <person name="Li L.F."/>
            <person name="Wei W."/>
            <person name="Gao Y.C."/>
            <person name="Liu J.Z."/>
            <person name="Shao H.Z."/>
            <person name="Wang X."/>
            <person name="Wang C.C."/>
            <person name="Yang T.C."/>
            <person name="Huo Q.B."/>
            <person name="Li W."/>
            <person name="Chen H.Y."/>
            <person name="Chen S.E."/>
            <person name="Zhou L.G."/>
            <person name="Ni X.B."/>
            <person name="Tian J.H."/>
            <person name="Sheng Y."/>
            <person name="Liu T."/>
            <person name="Pan Y.S."/>
            <person name="Xia L.Y."/>
            <person name="Li J."/>
            <person name="Zhao F."/>
            <person name="Cao W.C."/>
        </authorList>
    </citation>
    <scope>NUCLEOTIDE SEQUENCE [LARGE SCALE GENOMIC DNA]</scope>
    <source>
        <strain evidence="1">Iper-2018</strain>
    </source>
</reference>
<name>A0AC60QZW7_IXOPE</name>
<sequence length="250" mass="28318">MPTHYVAVGCRNSHRAGDGKRFFRFPTAKYGPERRAAWVRAVKRAHPTDTSKPWVPSKQSRLCGAHFVMVPTRPPQGDSTLADPLQTGASPDLSPLSEGPDEVSVRDPWTQQHLQGMEQGTAITLTTNHLNNEKLSALQKEFLTRRRTTSASMRRLMSILCPTLHDAVPETDFEPGDPGYEARIASLMNLCVVRYVTNARTINWRRLTTFAAACEQYLRSVKKKKKRKAVRELLRSRKTLGEYATIVRYR</sequence>
<evidence type="ECO:0000313" key="1">
    <source>
        <dbReference type="EMBL" id="KAG0443983.1"/>
    </source>
</evidence>
<proteinExistence type="predicted"/>
<dbReference type="EMBL" id="JABSTQ010002645">
    <property type="protein sequence ID" value="KAG0443983.1"/>
    <property type="molecule type" value="Genomic_DNA"/>
</dbReference>
<gene>
    <name evidence="1" type="ORF">HPB47_014317</name>
</gene>
<organism evidence="1 2">
    <name type="scientific">Ixodes persulcatus</name>
    <name type="common">Taiga tick</name>
    <dbReference type="NCBI Taxonomy" id="34615"/>
    <lineage>
        <taxon>Eukaryota</taxon>
        <taxon>Metazoa</taxon>
        <taxon>Ecdysozoa</taxon>
        <taxon>Arthropoda</taxon>
        <taxon>Chelicerata</taxon>
        <taxon>Arachnida</taxon>
        <taxon>Acari</taxon>
        <taxon>Parasitiformes</taxon>
        <taxon>Ixodida</taxon>
        <taxon>Ixodoidea</taxon>
        <taxon>Ixodidae</taxon>
        <taxon>Ixodinae</taxon>
        <taxon>Ixodes</taxon>
    </lineage>
</organism>
<evidence type="ECO:0000313" key="2">
    <source>
        <dbReference type="Proteomes" id="UP000805193"/>
    </source>
</evidence>
<dbReference type="Proteomes" id="UP000805193">
    <property type="component" value="Unassembled WGS sequence"/>
</dbReference>
<protein>
    <submittedName>
        <fullName evidence="1">Uncharacterized protein</fullName>
    </submittedName>
</protein>